<evidence type="ECO:0000313" key="5">
    <source>
        <dbReference type="Proteomes" id="UP001642540"/>
    </source>
</evidence>
<dbReference type="EMBL" id="CAXLJM020000051">
    <property type="protein sequence ID" value="CAL8115800.1"/>
    <property type="molecule type" value="Genomic_DNA"/>
</dbReference>
<dbReference type="PANTHER" id="PTHR13387">
    <property type="entry name" value="PROTEIN HGH1 HOMOLOG"/>
    <property type="match status" value="1"/>
</dbReference>
<dbReference type="Proteomes" id="UP001642540">
    <property type="component" value="Unassembled WGS sequence"/>
</dbReference>
<gene>
    <name evidence="4" type="ORF">ODALV1_LOCUS17020</name>
</gene>
<dbReference type="InterPro" id="IPR039717">
    <property type="entry name" value="Hgh1"/>
</dbReference>
<proteinExistence type="inferred from homology"/>
<evidence type="ECO:0000256" key="1">
    <source>
        <dbReference type="ARBA" id="ARBA00006712"/>
    </source>
</evidence>
<dbReference type="Pfam" id="PF04064">
    <property type="entry name" value="DUF384"/>
    <property type="match status" value="1"/>
</dbReference>
<sequence length="462" mass="52846">MERTKLETVAPFQDSNKGIEKIEGVECDCESCTLIKAEKEHSFEPRKYPMSFPKMSIESQTAQKPPISFAGLAECFGVDLGTLQGVNVHGEIKLSKVNFRSLIKIFTYLMPDKEERMREVILQLTKIGDVLLLVDLDNLTDDKIRHDFLWKMCLLFVMSWDAKENGSKEAEWCCWQTRRLLSYLLGFPGIAAEAKAVLSKDEFWPEIGPMNIFERLFKDYLYCGDTLALLCNLTRIDGMVEQLDAKTDCIAILKGVFYDFCRKIGSNFGGLGGLMLHLLVNLSPRIEGFSKFMITANHGYFMHPVLLDVLTNPETSCATTKAVWPFLKNLAMTDAGREALLEQLSVYLGPILYPIAGPEEIDEEDTKKLPPEVKYLPETKTRVKDEKVRECILHILFSLCRYRVGREKLRDFNVYQVLKHYHSWEEDPELQDKLESLVNILIRHEGSEIPFDDLMDGLNVTT</sequence>
<dbReference type="InterPro" id="IPR007205">
    <property type="entry name" value="Protein_HGH1_N"/>
</dbReference>
<feature type="domain" description="Protein HGH1 C-terminal" evidence="3">
    <location>
        <begin position="396"/>
        <end position="447"/>
    </location>
</feature>
<protein>
    <recommendedName>
        <fullName evidence="6">Protein HGH1 homolog</fullName>
    </recommendedName>
</protein>
<evidence type="ECO:0008006" key="6">
    <source>
        <dbReference type="Google" id="ProtNLM"/>
    </source>
</evidence>
<comment type="similarity">
    <text evidence="1">Belongs to the HGH1 family.</text>
</comment>
<evidence type="ECO:0000259" key="3">
    <source>
        <dbReference type="Pfam" id="PF04064"/>
    </source>
</evidence>
<name>A0ABP1R2B2_9HEXA</name>
<dbReference type="PANTHER" id="PTHR13387:SF9">
    <property type="entry name" value="PROTEIN HGH1 HOMOLOG"/>
    <property type="match status" value="1"/>
</dbReference>
<dbReference type="Pfam" id="PF04063">
    <property type="entry name" value="DUF383"/>
    <property type="match status" value="1"/>
</dbReference>
<feature type="domain" description="Protein HGH1 N-terminal" evidence="2">
    <location>
        <begin position="228"/>
        <end position="389"/>
    </location>
</feature>
<dbReference type="InterPro" id="IPR007206">
    <property type="entry name" value="Protein_HGH1_C"/>
</dbReference>
<comment type="caution">
    <text evidence="4">The sequence shown here is derived from an EMBL/GenBank/DDBJ whole genome shotgun (WGS) entry which is preliminary data.</text>
</comment>
<evidence type="ECO:0000259" key="2">
    <source>
        <dbReference type="Pfam" id="PF04063"/>
    </source>
</evidence>
<accession>A0ABP1R2B2</accession>
<dbReference type="InterPro" id="IPR016024">
    <property type="entry name" value="ARM-type_fold"/>
</dbReference>
<reference evidence="4 5" key="1">
    <citation type="submission" date="2024-08" db="EMBL/GenBank/DDBJ databases">
        <authorList>
            <person name="Cucini C."/>
            <person name="Frati F."/>
        </authorList>
    </citation>
    <scope>NUCLEOTIDE SEQUENCE [LARGE SCALE GENOMIC DNA]</scope>
</reference>
<evidence type="ECO:0000313" key="4">
    <source>
        <dbReference type="EMBL" id="CAL8115800.1"/>
    </source>
</evidence>
<keyword evidence="5" id="KW-1185">Reference proteome</keyword>
<dbReference type="SUPFAM" id="SSF48371">
    <property type="entry name" value="ARM repeat"/>
    <property type="match status" value="1"/>
</dbReference>
<organism evidence="4 5">
    <name type="scientific">Orchesella dallaii</name>
    <dbReference type="NCBI Taxonomy" id="48710"/>
    <lineage>
        <taxon>Eukaryota</taxon>
        <taxon>Metazoa</taxon>
        <taxon>Ecdysozoa</taxon>
        <taxon>Arthropoda</taxon>
        <taxon>Hexapoda</taxon>
        <taxon>Collembola</taxon>
        <taxon>Entomobryomorpha</taxon>
        <taxon>Entomobryoidea</taxon>
        <taxon>Orchesellidae</taxon>
        <taxon>Orchesellinae</taxon>
        <taxon>Orchesella</taxon>
    </lineage>
</organism>